<proteinExistence type="predicted"/>
<dbReference type="Proteomes" id="UP000789920">
    <property type="component" value="Unassembled WGS sequence"/>
</dbReference>
<reference evidence="1" key="1">
    <citation type="submission" date="2021-06" db="EMBL/GenBank/DDBJ databases">
        <authorList>
            <person name="Kallberg Y."/>
            <person name="Tangrot J."/>
            <person name="Rosling A."/>
        </authorList>
    </citation>
    <scope>NUCLEOTIDE SEQUENCE</scope>
    <source>
        <strain evidence="1">MA461A</strain>
    </source>
</reference>
<comment type="caution">
    <text evidence="1">The sequence shown here is derived from an EMBL/GenBank/DDBJ whole genome shotgun (WGS) entry which is preliminary data.</text>
</comment>
<sequence>ETNNKDFNYKILNDDSGNVLDKDNVLSKADLLSERNFLSENDLLSKSNLSSENNLLNKGDLSSKDNILNKEDFNKEIVDEPLSSKEIPSITREFAPYFTTLAYIDLVDIIYHPQFKSEDIVKNIR</sequence>
<keyword evidence="2" id="KW-1185">Reference proteome</keyword>
<organism evidence="1 2">
    <name type="scientific">Racocetra persica</name>
    <dbReference type="NCBI Taxonomy" id="160502"/>
    <lineage>
        <taxon>Eukaryota</taxon>
        <taxon>Fungi</taxon>
        <taxon>Fungi incertae sedis</taxon>
        <taxon>Mucoromycota</taxon>
        <taxon>Glomeromycotina</taxon>
        <taxon>Glomeromycetes</taxon>
        <taxon>Diversisporales</taxon>
        <taxon>Gigasporaceae</taxon>
        <taxon>Racocetra</taxon>
    </lineage>
</organism>
<gene>
    <name evidence="1" type="ORF">RPERSI_LOCUS8573</name>
</gene>
<evidence type="ECO:0000313" key="2">
    <source>
        <dbReference type="Proteomes" id="UP000789920"/>
    </source>
</evidence>
<protein>
    <submittedName>
        <fullName evidence="1">31415_t:CDS:1</fullName>
    </submittedName>
</protein>
<feature type="non-terminal residue" evidence="1">
    <location>
        <position position="1"/>
    </location>
</feature>
<accession>A0ACA9NNH2</accession>
<name>A0ACA9NNH2_9GLOM</name>
<evidence type="ECO:0000313" key="1">
    <source>
        <dbReference type="EMBL" id="CAG8668448.1"/>
    </source>
</evidence>
<dbReference type="EMBL" id="CAJVQC010015571">
    <property type="protein sequence ID" value="CAG8668448.1"/>
    <property type="molecule type" value="Genomic_DNA"/>
</dbReference>